<evidence type="ECO:0000256" key="2">
    <source>
        <dbReference type="ARBA" id="ARBA00022692"/>
    </source>
</evidence>
<comment type="function">
    <text evidence="7">Functions as a peptidoglycan terminase that cleaves nascent peptidoglycan strands endolytically to terminate their elongation.</text>
</comment>
<dbReference type="InterPro" id="IPR003770">
    <property type="entry name" value="MLTG-like"/>
</dbReference>
<feature type="transmembrane region" description="Helical" evidence="7">
    <location>
        <begin position="6"/>
        <end position="23"/>
    </location>
</feature>
<keyword evidence="4 7" id="KW-0472">Membrane</keyword>
<gene>
    <name evidence="7" type="primary">mltG</name>
    <name evidence="8" type="ordered locus">RrIowa_0527</name>
</gene>
<keyword evidence="7" id="KW-0997">Cell inner membrane</keyword>
<evidence type="ECO:0000256" key="1">
    <source>
        <dbReference type="ARBA" id="ARBA00022475"/>
    </source>
</evidence>
<evidence type="ECO:0000313" key="9">
    <source>
        <dbReference type="Proteomes" id="UP000000796"/>
    </source>
</evidence>
<dbReference type="Proteomes" id="UP000000796">
    <property type="component" value="Chromosome"/>
</dbReference>
<reference evidence="8 9" key="1">
    <citation type="journal article" date="2008" name="Infect. Immun.">
        <title>Genomic comparison of virulent Rickettsia rickettsii Sheila Smith and avirulent Rickettsia rickettsii Iowa.</title>
        <authorList>
            <person name="Ellison D.W."/>
            <person name="Clark T.R."/>
            <person name="Sturdevant D.E."/>
            <person name="Virtaneva K."/>
            <person name="Porcella S.F."/>
            <person name="Hackstadt T."/>
        </authorList>
    </citation>
    <scope>NUCLEOTIDE SEQUENCE [LARGE SCALE GENOMIC DNA]</scope>
    <source>
        <strain evidence="8 9">Iowa</strain>
    </source>
</reference>
<keyword evidence="9" id="KW-1185">Reference proteome</keyword>
<dbReference type="GO" id="GO:0008932">
    <property type="term" value="F:lytic endotransglycosylase activity"/>
    <property type="evidence" value="ECO:0007669"/>
    <property type="project" value="UniProtKB-UniRule"/>
</dbReference>
<keyword evidence="6 7" id="KW-0961">Cell wall biogenesis/degradation</keyword>
<evidence type="ECO:0000256" key="5">
    <source>
        <dbReference type="ARBA" id="ARBA00023239"/>
    </source>
</evidence>
<feature type="transmembrane region" description="Helical" evidence="7">
    <location>
        <begin position="28"/>
        <end position="50"/>
    </location>
</feature>
<keyword evidence="2 7" id="KW-0812">Transmembrane</keyword>
<dbReference type="EMBL" id="CP000766">
    <property type="protein sequence ID" value="ABY72407.1"/>
    <property type="molecule type" value="Genomic_DNA"/>
</dbReference>
<dbReference type="GO" id="GO:0005886">
    <property type="term" value="C:plasma membrane"/>
    <property type="evidence" value="ECO:0007669"/>
    <property type="project" value="UniProtKB-UniRule"/>
</dbReference>
<dbReference type="GO" id="GO:0071555">
    <property type="term" value="P:cell wall organization"/>
    <property type="evidence" value="ECO:0007669"/>
    <property type="project" value="UniProtKB-KW"/>
</dbReference>
<comment type="caution">
    <text evidence="7">Lacks conserved residue(s) required for the propagation of feature annotation.</text>
</comment>
<name>B0BX31_RICRO</name>
<dbReference type="HOGENOM" id="CLU_025574_0_0_5"/>
<dbReference type="PANTHER" id="PTHR30518">
    <property type="entry name" value="ENDOLYTIC MUREIN TRANSGLYCOSYLASE"/>
    <property type="match status" value="1"/>
</dbReference>
<comment type="similarity">
    <text evidence="7">Belongs to the transglycosylase MltG family.</text>
</comment>
<evidence type="ECO:0000256" key="4">
    <source>
        <dbReference type="ARBA" id="ARBA00023136"/>
    </source>
</evidence>
<keyword evidence="3 7" id="KW-1133">Transmembrane helix</keyword>
<proteinExistence type="inferred from homology"/>
<protein>
    <recommendedName>
        <fullName evidence="7">Endolytic murein transglycosylase</fullName>
        <ecNumber evidence="7">4.2.2.29</ecNumber>
    </recommendedName>
    <alternativeName>
        <fullName evidence="7">Peptidoglycan lytic transglycosylase</fullName>
    </alternativeName>
    <alternativeName>
        <fullName evidence="7">Peptidoglycan polymerization terminase</fullName>
    </alternativeName>
</protein>
<dbReference type="NCBIfam" id="TIGR00247">
    <property type="entry name" value="endolytic transglycosylase MltG"/>
    <property type="match status" value="1"/>
</dbReference>
<sequence length="356" mass="40011">MVIILSIFLSLIKIIVIMLNNLLKTKLFLVIVSLTIFITLLNFSIFYVFVPGDLTQNKTIIIEPKLSVNQIVTKLYSNAVIKYPRIFKVIAKIYSIKRPLKSGEYVFTRNISPLQTLRILASGKSIIHKIIVPEGTVVSEVIKKINEESRLLGEIKGIIPEGFLMPSTYFFSYGDQKEQIIDHMRNLMSANLDKVMQNLAPDSPLKTRLEVLTLASIIEKEAGSNAEKPIIAAVFINRLKKNMKLQADSTTIYALTEGKFKLARALTKKDLLQELPYNTYYIKGLPPGPISCPSLKSLEAVVKSAKTDALFFVVDGKGGHNFSNNLNDHNRFVETYRKSLIKVPEPAIDPEKPSTR</sequence>
<dbReference type="EC" id="4.2.2.29" evidence="7"/>
<dbReference type="Gene3D" id="3.30.160.60">
    <property type="entry name" value="Classic Zinc Finger"/>
    <property type="match status" value="1"/>
</dbReference>
<evidence type="ECO:0000256" key="3">
    <source>
        <dbReference type="ARBA" id="ARBA00022989"/>
    </source>
</evidence>
<feature type="site" description="Important for catalytic activity" evidence="7">
    <location>
        <position position="221"/>
    </location>
</feature>
<dbReference type="GO" id="GO:0009252">
    <property type="term" value="P:peptidoglycan biosynthetic process"/>
    <property type="evidence" value="ECO:0007669"/>
    <property type="project" value="UniProtKB-UniRule"/>
</dbReference>
<reference evidence="8 9" key="2">
    <citation type="journal article" date="2015" name="Infect. Immun.">
        <title>Comparative genome sequencing of Rickettsia rickettsii strains that differ in virulence.</title>
        <authorList>
            <person name="Clark T.R."/>
            <person name="Noriea N.F."/>
            <person name="Bublitz D.C."/>
            <person name="Ellison D.W."/>
            <person name="Martens C."/>
            <person name="Lutter E.I."/>
            <person name="Hackstadt T."/>
        </authorList>
    </citation>
    <scope>NUCLEOTIDE SEQUENCE [LARGE SCALE GENOMIC DNA]</scope>
    <source>
        <strain evidence="8 9">Iowa</strain>
    </source>
</reference>
<accession>B0BX31</accession>
<dbReference type="Gene3D" id="3.30.1490.480">
    <property type="entry name" value="Endolytic murein transglycosylase"/>
    <property type="match status" value="1"/>
</dbReference>
<dbReference type="AlphaFoldDB" id="B0BX31"/>
<evidence type="ECO:0000256" key="6">
    <source>
        <dbReference type="ARBA" id="ARBA00023316"/>
    </source>
</evidence>
<dbReference type="eggNOG" id="COG1559">
    <property type="taxonomic scope" value="Bacteria"/>
</dbReference>
<dbReference type="Pfam" id="PF02618">
    <property type="entry name" value="YceG"/>
    <property type="match status" value="1"/>
</dbReference>
<dbReference type="HAMAP" id="MF_02065">
    <property type="entry name" value="MltG"/>
    <property type="match status" value="1"/>
</dbReference>
<evidence type="ECO:0000256" key="7">
    <source>
        <dbReference type="HAMAP-Rule" id="MF_02065"/>
    </source>
</evidence>
<keyword evidence="5 7" id="KW-0456">Lyase</keyword>
<dbReference type="CDD" id="cd08010">
    <property type="entry name" value="MltG_like"/>
    <property type="match status" value="1"/>
</dbReference>
<organism evidence="8 9">
    <name type="scientific">Rickettsia rickettsii (strain Iowa)</name>
    <dbReference type="NCBI Taxonomy" id="452659"/>
    <lineage>
        <taxon>Bacteria</taxon>
        <taxon>Pseudomonadati</taxon>
        <taxon>Pseudomonadota</taxon>
        <taxon>Alphaproteobacteria</taxon>
        <taxon>Rickettsiales</taxon>
        <taxon>Rickettsiaceae</taxon>
        <taxon>Rickettsieae</taxon>
        <taxon>Rickettsia</taxon>
        <taxon>spotted fever group</taxon>
    </lineage>
</organism>
<evidence type="ECO:0000313" key="8">
    <source>
        <dbReference type="EMBL" id="ABY72407.1"/>
    </source>
</evidence>
<comment type="catalytic activity">
    <reaction evidence="7">
        <text>a peptidoglycan chain = a peptidoglycan chain with N-acetyl-1,6-anhydromuramyl-[peptide] at the reducing end + a peptidoglycan chain with N-acetylglucosamine at the non-reducing end.</text>
        <dbReference type="EC" id="4.2.2.29"/>
    </reaction>
</comment>
<dbReference type="KEGG" id="rrj:RrIowa_0527"/>
<keyword evidence="1 7" id="KW-1003">Cell membrane</keyword>
<dbReference type="PANTHER" id="PTHR30518:SF2">
    <property type="entry name" value="ENDOLYTIC MUREIN TRANSGLYCOSYLASE"/>
    <property type="match status" value="1"/>
</dbReference>